<dbReference type="InterPro" id="IPR036279">
    <property type="entry name" value="5-3_exonuclease_C_sf"/>
</dbReference>
<dbReference type="Proteomes" id="UP001301924">
    <property type="component" value="Segment"/>
</dbReference>
<evidence type="ECO:0000313" key="2">
    <source>
        <dbReference type="Proteomes" id="UP001301924"/>
    </source>
</evidence>
<dbReference type="Gene3D" id="3.40.50.1010">
    <property type="entry name" value="5'-nuclease"/>
    <property type="match status" value="1"/>
</dbReference>
<gene>
    <name evidence="1" type="ORF">Ql52_gp021</name>
</gene>
<sequence length="342" mass="38540">MFDAETLAAIEAAGEDQSKAINGLALVEGRILHVDGDYVSYYYGCIDATKEEARRYTLNGLEKFREATGSEKVLVHLTATGSHKGERYLAATVKKYQGQRSSERQLFNKHYLDNWLANFDGPEFETKVWSNREADDGMAAMCHYAVAQGRLDAIATRDKDLRMVPGLHVSWQNPEIVTEVPPGAYDVIGKDVKQYGLKWFWLQMLQGDTADNIPGLEMYQAFDAKGNITYKKMGEKTAEKMLDDCPDVDKACDRVRELYLNAYTKCDEEGNVLNPGEWADRFVEQAALLWMRCDAKAHLLDFLNHEGASCINRRFCPEIKAAAGRLLLRVNASRTEIDKLAS</sequence>
<evidence type="ECO:0000313" key="1">
    <source>
        <dbReference type="EMBL" id="WNV48157.1"/>
    </source>
</evidence>
<keyword evidence="1" id="KW-0540">Nuclease</keyword>
<keyword evidence="1" id="KW-0378">Hydrolase</keyword>
<dbReference type="GO" id="GO:0004527">
    <property type="term" value="F:exonuclease activity"/>
    <property type="evidence" value="ECO:0007669"/>
    <property type="project" value="UniProtKB-KW"/>
</dbReference>
<accession>A0AA96Q145</accession>
<protein>
    <submittedName>
        <fullName evidence="1">5'-3' exonuclease</fullName>
    </submittedName>
</protein>
<dbReference type="SUPFAM" id="SSF88723">
    <property type="entry name" value="PIN domain-like"/>
    <property type="match status" value="1"/>
</dbReference>
<organism evidence="1 2">
    <name type="scientific">Caulobacter phage Quill_5.2</name>
    <dbReference type="NCBI Taxonomy" id="3075108"/>
    <lineage>
        <taxon>Viruses</taxon>
        <taxon>Duplodnaviria</taxon>
        <taxon>Heunggongvirae</taxon>
        <taxon>Uroviricota</taxon>
        <taxon>Caudoviricetes</taxon>
        <taxon>Autographivirales</taxon>
        <taxon>Autonotataviridae</taxon>
        <taxon>Lullwatervirus</taxon>
        <taxon>Lullwatervirus quill52</taxon>
    </lineage>
</organism>
<name>A0AA96Q145_9CAUD</name>
<dbReference type="SUPFAM" id="SSF47807">
    <property type="entry name" value="5' to 3' exonuclease, C-terminal subdomain"/>
    <property type="match status" value="1"/>
</dbReference>
<keyword evidence="1" id="KW-0269">Exonuclease</keyword>
<reference evidence="2" key="1">
    <citation type="journal article" date="2024" name="Viruses">
        <title>New Genera and Species of Caulobacter and Brevundimonas Bacteriophages Provide Insights into Phage Genome Evolution.</title>
        <authorList>
            <person name="Ely B."/>
            <person name="Hils M."/>
            <person name="Clarke A."/>
            <person name="Albert M."/>
            <person name="Holness N."/>
            <person name="Lenski J."/>
            <person name="Mohammadi T."/>
        </authorList>
    </citation>
    <scope>NUCLEOTIDE SEQUENCE [LARGE SCALE GENOMIC DNA]</scope>
</reference>
<keyword evidence="2" id="KW-1185">Reference proteome</keyword>
<proteinExistence type="predicted"/>
<dbReference type="EMBL" id="OR260090">
    <property type="protein sequence ID" value="WNV48157.1"/>
    <property type="molecule type" value="Genomic_DNA"/>
</dbReference>
<dbReference type="InterPro" id="IPR029060">
    <property type="entry name" value="PIN-like_dom_sf"/>
</dbReference>